<comment type="caution">
    <text evidence="2">The sequence shown here is derived from an EMBL/GenBank/DDBJ whole genome shotgun (WGS) entry which is preliminary data.</text>
</comment>
<dbReference type="EMBL" id="LXEY01000022">
    <property type="protein sequence ID" value="OAV59166.1"/>
    <property type="molecule type" value="Genomic_DNA"/>
</dbReference>
<name>A0A1B7LVU4_9MICC</name>
<protein>
    <recommendedName>
        <fullName evidence="4">Type II secretion system protein GspF domain-containing protein</fullName>
    </recommendedName>
</protein>
<dbReference type="STRING" id="1837282.A6F49_14855"/>
<proteinExistence type="predicted"/>
<feature type="transmembrane region" description="Helical" evidence="1">
    <location>
        <begin position="173"/>
        <end position="192"/>
    </location>
</feature>
<evidence type="ECO:0000313" key="3">
    <source>
        <dbReference type="Proteomes" id="UP000078292"/>
    </source>
</evidence>
<dbReference type="RefSeq" id="WP_052505026.1">
    <property type="nucleotide sequence ID" value="NZ_LXEY01000022.1"/>
</dbReference>
<organism evidence="2 3">
    <name type="scientific">Enteractinococcus helveticum</name>
    <dbReference type="NCBI Taxonomy" id="1837282"/>
    <lineage>
        <taxon>Bacteria</taxon>
        <taxon>Bacillati</taxon>
        <taxon>Actinomycetota</taxon>
        <taxon>Actinomycetes</taxon>
        <taxon>Micrococcales</taxon>
        <taxon>Micrococcaceae</taxon>
    </lineage>
</organism>
<dbReference type="OrthoDB" id="3267562at2"/>
<gene>
    <name evidence="2" type="ORF">A6F49_14855</name>
</gene>
<keyword evidence="1" id="KW-0472">Membrane</keyword>
<dbReference type="Proteomes" id="UP000078292">
    <property type="component" value="Unassembled WGS sequence"/>
</dbReference>
<evidence type="ECO:0000313" key="2">
    <source>
        <dbReference type="EMBL" id="OAV59166.1"/>
    </source>
</evidence>
<keyword evidence="3" id="KW-1185">Reference proteome</keyword>
<keyword evidence="1" id="KW-0812">Transmembrane</keyword>
<dbReference type="AlphaFoldDB" id="A0A1B7LVU4"/>
<sequence length="207" mass="21872">MNPFKAVANLVTAKRRAAQQHAEFITVIRQAAALLSAGRPLSHLWPEVADAHSPCATSPAPDTRNPKCCMHHVLATQHTAALLGEPYFTHITAPSEPAGWQQLSATLTLAQDTGMSLATILYRLADALEAGEDAHQAREAASAGPRATASLLAWLPVAGIGLAHMLGASLEELLTTPTGWVLLVSGAGLAVIGRRWSARMIRTAQEP</sequence>
<accession>A0A1B7LVU4</accession>
<keyword evidence="1" id="KW-1133">Transmembrane helix</keyword>
<reference evidence="2 3" key="1">
    <citation type="submission" date="2016-04" db="EMBL/GenBank/DDBJ databases">
        <title>First whole genome shotgun sequence of the bacterium Enteractinococcus sp. strain UASWS1574.</title>
        <authorList>
            <person name="Crovadore J."/>
            <person name="Chablais R."/>
            <person name="Lefort F."/>
        </authorList>
    </citation>
    <scope>NUCLEOTIDE SEQUENCE [LARGE SCALE GENOMIC DNA]</scope>
    <source>
        <strain evidence="2 3">UASWS1574</strain>
    </source>
</reference>
<evidence type="ECO:0008006" key="4">
    <source>
        <dbReference type="Google" id="ProtNLM"/>
    </source>
</evidence>
<evidence type="ECO:0000256" key="1">
    <source>
        <dbReference type="SAM" id="Phobius"/>
    </source>
</evidence>
<feature type="transmembrane region" description="Helical" evidence="1">
    <location>
        <begin position="147"/>
        <end position="167"/>
    </location>
</feature>